<comment type="caution">
    <text evidence="2">The sequence shown here is derived from an EMBL/GenBank/DDBJ whole genome shotgun (WGS) entry which is preliminary data.</text>
</comment>
<accession>A0ABN9VBP8</accession>
<keyword evidence="1" id="KW-0175">Coiled coil</keyword>
<gene>
    <name evidence="2" type="ORF">PCOR1329_LOCUS56562</name>
</gene>
<dbReference type="Proteomes" id="UP001189429">
    <property type="component" value="Unassembled WGS sequence"/>
</dbReference>
<evidence type="ECO:0000313" key="2">
    <source>
        <dbReference type="EMBL" id="CAK0870444.1"/>
    </source>
</evidence>
<keyword evidence="3" id="KW-1185">Reference proteome</keyword>
<name>A0ABN9VBP8_9DINO</name>
<dbReference type="EMBL" id="CAUYUJ010016963">
    <property type="protein sequence ID" value="CAK0870444.1"/>
    <property type="molecule type" value="Genomic_DNA"/>
</dbReference>
<sequence>DVNSEDEWTKDDYIKQLAGDYVSKKMTEHRDELIRDLIKVVSATVPDQIQDFAAQLTEHSRAAGKLAEGVQQLPAMAKQASEQFCSEKLDAFYRKFQEQLDGHSVRLRAVENRFDGRDSELQTLREHIQELRAALAVANVQPKPPPASAAGFDRDTDATIIRSMASKLVDLSAVQRIMSDWVVSCGIKAEFFTISSSEQVAKQFAVQFSGAAGPAARRVSQVLGAQRLAPGQWKRFEVMAMDEQLEIQGRKLREAFKNVAPDKRWFFDRDRGCLMAGWGPVLRLSPNPGNIPSEVARADNIAQKLALPKDQLAELAYLKRLNFTCGSVAIQEVHQGKKQLIDFLSKVAPHAKAHASYCEGSAVRGGVATIIPAEFRAGVPRRSLVPGRVLRVALQLDGSYVHYHNVHKHDLTIAQLNGVSKDLVADLK</sequence>
<proteinExistence type="predicted"/>
<reference evidence="2" key="1">
    <citation type="submission" date="2023-10" db="EMBL/GenBank/DDBJ databases">
        <authorList>
            <person name="Chen Y."/>
            <person name="Shah S."/>
            <person name="Dougan E. K."/>
            <person name="Thang M."/>
            <person name="Chan C."/>
        </authorList>
    </citation>
    <scope>NUCLEOTIDE SEQUENCE [LARGE SCALE GENOMIC DNA]</scope>
</reference>
<feature type="non-terminal residue" evidence="2">
    <location>
        <position position="1"/>
    </location>
</feature>
<organism evidence="2 3">
    <name type="scientific">Prorocentrum cordatum</name>
    <dbReference type="NCBI Taxonomy" id="2364126"/>
    <lineage>
        <taxon>Eukaryota</taxon>
        <taxon>Sar</taxon>
        <taxon>Alveolata</taxon>
        <taxon>Dinophyceae</taxon>
        <taxon>Prorocentrales</taxon>
        <taxon>Prorocentraceae</taxon>
        <taxon>Prorocentrum</taxon>
    </lineage>
</organism>
<evidence type="ECO:0000256" key="1">
    <source>
        <dbReference type="SAM" id="Coils"/>
    </source>
</evidence>
<feature type="coiled-coil region" evidence="1">
    <location>
        <begin position="93"/>
        <end position="141"/>
    </location>
</feature>
<protein>
    <submittedName>
        <fullName evidence="2">Uncharacterized protein</fullName>
    </submittedName>
</protein>
<feature type="non-terminal residue" evidence="2">
    <location>
        <position position="428"/>
    </location>
</feature>
<evidence type="ECO:0000313" key="3">
    <source>
        <dbReference type="Proteomes" id="UP001189429"/>
    </source>
</evidence>